<evidence type="ECO:0000313" key="2">
    <source>
        <dbReference type="Proteomes" id="UP000724584"/>
    </source>
</evidence>
<keyword evidence="2" id="KW-1185">Reference proteome</keyword>
<comment type="caution">
    <text evidence="1">The sequence shown here is derived from an EMBL/GenBank/DDBJ whole genome shotgun (WGS) entry which is preliminary data.</text>
</comment>
<name>A0ACB7PQU1_9PEZI</name>
<reference evidence="1 2" key="1">
    <citation type="journal article" date="2021" name="Nat. Commun.">
        <title>Genetic determinants of endophytism in the Arabidopsis root mycobiome.</title>
        <authorList>
            <person name="Mesny F."/>
            <person name="Miyauchi S."/>
            <person name="Thiergart T."/>
            <person name="Pickel B."/>
            <person name="Atanasova L."/>
            <person name="Karlsson M."/>
            <person name="Huettel B."/>
            <person name="Barry K.W."/>
            <person name="Haridas S."/>
            <person name="Chen C."/>
            <person name="Bauer D."/>
            <person name="Andreopoulos W."/>
            <person name="Pangilinan J."/>
            <person name="LaButti K."/>
            <person name="Riley R."/>
            <person name="Lipzen A."/>
            <person name="Clum A."/>
            <person name="Drula E."/>
            <person name="Henrissat B."/>
            <person name="Kohler A."/>
            <person name="Grigoriev I.V."/>
            <person name="Martin F.M."/>
            <person name="Hacquard S."/>
        </authorList>
    </citation>
    <scope>NUCLEOTIDE SEQUENCE [LARGE SCALE GENOMIC DNA]</scope>
    <source>
        <strain evidence="1 2">MPI-SDFR-AT-0079</strain>
    </source>
</reference>
<dbReference type="Proteomes" id="UP000724584">
    <property type="component" value="Unassembled WGS sequence"/>
</dbReference>
<proteinExistence type="predicted"/>
<gene>
    <name evidence="1" type="ORF">F5144DRAFT_588355</name>
</gene>
<protein>
    <submittedName>
        <fullName evidence="1">Uncharacterized protein</fullName>
    </submittedName>
</protein>
<accession>A0ACB7PQU1</accession>
<organism evidence="1 2">
    <name type="scientific">Chaetomium tenue</name>
    <dbReference type="NCBI Taxonomy" id="1854479"/>
    <lineage>
        <taxon>Eukaryota</taxon>
        <taxon>Fungi</taxon>
        <taxon>Dikarya</taxon>
        <taxon>Ascomycota</taxon>
        <taxon>Pezizomycotina</taxon>
        <taxon>Sordariomycetes</taxon>
        <taxon>Sordariomycetidae</taxon>
        <taxon>Sordariales</taxon>
        <taxon>Chaetomiaceae</taxon>
        <taxon>Chaetomium</taxon>
    </lineage>
</organism>
<sequence>MAVARGEIKQRGSRKLAAAAWSTSGEVSPRLLENEPGRGSGKPRDCGRQTQATAHREVLNSSRTLGARRSVKARGEGGGRLGEGGRGGVRVRKTSGSHWEEPLNSMIGIRLSQQQFARAGTSSYESGSNGMWSVLRVRDLGWAEWGGRKRELGPRSKVQGYGTGFGRPAETVNGRSGNRSGGVLGLARKQIELWSSTAPSTSQGPRAEPGWWRDVRVKPWDGGGMTGGDRYPAEARPAKRMSALGTCDTGQRGVTGLTMVDSGREAGLILGKLAIPPHGWRPRKVRQSMDAKPKLGSTKTCNAINKRAGATSTSSGFIQRGGPLHALEYHPSVWSEECIKAAEAVAIQPQSAGRGAMHERAWWAGSRNSGAASSQRPLQHCNPNFGRAASWTRVRSRTVP</sequence>
<dbReference type="EMBL" id="JAGIZQ010000001">
    <property type="protein sequence ID" value="KAH6649691.1"/>
    <property type="molecule type" value="Genomic_DNA"/>
</dbReference>
<evidence type="ECO:0000313" key="1">
    <source>
        <dbReference type="EMBL" id="KAH6649691.1"/>
    </source>
</evidence>